<name>A0ABR0R366_GOSAR</name>
<accession>A0ABR0R366</accession>
<proteinExistence type="predicted"/>
<organism evidence="2 3">
    <name type="scientific">Gossypium arboreum</name>
    <name type="common">Tree cotton</name>
    <name type="synonym">Gossypium nanking</name>
    <dbReference type="NCBI Taxonomy" id="29729"/>
    <lineage>
        <taxon>Eukaryota</taxon>
        <taxon>Viridiplantae</taxon>
        <taxon>Streptophyta</taxon>
        <taxon>Embryophyta</taxon>
        <taxon>Tracheophyta</taxon>
        <taxon>Spermatophyta</taxon>
        <taxon>Magnoliopsida</taxon>
        <taxon>eudicotyledons</taxon>
        <taxon>Gunneridae</taxon>
        <taxon>Pentapetalae</taxon>
        <taxon>rosids</taxon>
        <taxon>malvids</taxon>
        <taxon>Malvales</taxon>
        <taxon>Malvaceae</taxon>
        <taxon>Malvoideae</taxon>
        <taxon>Gossypium</taxon>
    </lineage>
</organism>
<sequence length="170" mass="18984">MSNPHGKKAAIPASKKRKGAASSSGPTTEIRHLFLQFPPGPQEELFQILRARLLGVGRCIDWAALEQIQLVDAVRALLTTDLWGLFFQIVESTHLELTLELYSTFHLQVVMIEFDDPGTVQFCLNGLVHQLSVLEFRAALGLYTDGFMDDDNFVSPLDYTRTGSWTTTTL</sequence>
<comment type="caution">
    <text evidence="2">The sequence shown here is derived from an EMBL/GenBank/DDBJ whole genome shotgun (WGS) entry which is preliminary data.</text>
</comment>
<dbReference type="Proteomes" id="UP001358586">
    <property type="component" value="Chromosome 1"/>
</dbReference>
<reference evidence="2 3" key="1">
    <citation type="submission" date="2023-03" db="EMBL/GenBank/DDBJ databases">
        <title>WGS of Gossypium arboreum.</title>
        <authorList>
            <person name="Yu D."/>
        </authorList>
    </citation>
    <scope>NUCLEOTIDE SEQUENCE [LARGE SCALE GENOMIC DNA]</scope>
    <source>
        <tissue evidence="2">Leaf</tissue>
    </source>
</reference>
<feature type="compositionally biased region" description="Basic residues" evidence="1">
    <location>
        <begin position="1"/>
        <end position="19"/>
    </location>
</feature>
<evidence type="ECO:0000313" key="2">
    <source>
        <dbReference type="EMBL" id="KAK5845644.1"/>
    </source>
</evidence>
<evidence type="ECO:0000256" key="1">
    <source>
        <dbReference type="SAM" id="MobiDB-lite"/>
    </source>
</evidence>
<keyword evidence="3" id="KW-1185">Reference proteome</keyword>
<protein>
    <submittedName>
        <fullName evidence="2">Uncharacterized protein</fullName>
    </submittedName>
</protein>
<gene>
    <name evidence="2" type="ORF">PVK06_001844</name>
</gene>
<feature type="region of interest" description="Disordered" evidence="1">
    <location>
        <begin position="1"/>
        <end position="25"/>
    </location>
</feature>
<dbReference type="EMBL" id="JARKNE010000001">
    <property type="protein sequence ID" value="KAK5845644.1"/>
    <property type="molecule type" value="Genomic_DNA"/>
</dbReference>
<evidence type="ECO:0000313" key="3">
    <source>
        <dbReference type="Proteomes" id="UP001358586"/>
    </source>
</evidence>